<evidence type="ECO:0000313" key="2">
    <source>
        <dbReference type="Proteomes" id="UP001043456"/>
    </source>
</evidence>
<evidence type="ECO:0008006" key="3">
    <source>
        <dbReference type="Google" id="ProtNLM"/>
    </source>
</evidence>
<name>A0A9P3BDM6_9EURO</name>
<evidence type="ECO:0000313" key="1">
    <source>
        <dbReference type="EMBL" id="GIJ89477.1"/>
    </source>
</evidence>
<gene>
    <name evidence="1" type="ORF">Asppvi_008419</name>
</gene>
<dbReference type="OrthoDB" id="4469853at2759"/>
<organism evidence="1 2">
    <name type="scientific">Aspergillus pseudoviridinutans</name>
    <dbReference type="NCBI Taxonomy" id="1517512"/>
    <lineage>
        <taxon>Eukaryota</taxon>
        <taxon>Fungi</taxon>
        <taxon>Dikarya</taxon>
        <taxon>Ascomycota</taxon>
        <taxon>Pezizomycotina</taxon>
        <taxon>Eurotiomycetes</taxon>
        <taxon>Eurotiomycetidae</taxon>
        <taxon>Eurotiales</taxon>
        <taxon>Aspergillaceae</taxon>
        <taxon>Aspergillus</taxon>
        <taxon>Aspergillus subgen. Fumigati</taxon>
    </lineage>
</organism>
<comment type="caution">
    <text evidence="1">The sequence shown here is derived from an EMBL/GenBank/DDBJ whole genome shotgun (WGS) entry which is preliminary data.</text>
</comment>
<protein>
    <recommendedName>
        <fullName evidence="3">Fucose-specific lectin</fullName>
    </recommendedName>
</protein>
<dbReference type="SUPFAM" id="SSF89372">
    <property type="entry name" value="Fucose-specific lectin"/>
    <property type="match status" value="1"/>
</dbReference>
<dbReference type="EMBL" id="BHVY01000005">
    <property type="protein sequence ID" value="GIJ89477.1"/>
    <property type="molecule type" value="Genomic_DNA"/>
</dbReference>
<proteinExistence type="predicted"/>
<keyword evidence="2" id="KW-1185">Reference proteome</keyword>
<dbReference type="Proteomes" id="UP001043456">
    <property type="component" value="Unassembled WGS sequence"/>
</dbReference>
<accession>A0A9P3BDM6</accession>
<reference evidence="1 2" key="1">
    <citation type="submission" date="2018-10" db="EMBL/GenBank/DDBJ databases">
        <title>Pan-genome distribution and transcriptional activeness of fungal secondary metabolism genes in Aspergillus section Fumigati.</title>
        <authorList>
            <person name="Takahashi H."/>
            <person name="Umemura M."/>
            <person name="Ninomiya A."/>
            <person name="Kusuya Y."/>
            <person name="Urayama S."/>
            <person name="Shimizu M."/>
            <person name="Watanabe A."/>
            <person name="Kamei K."/>
            <person name="Yaguchi T."/>
            <person name="Hagiwara D."/>
        </authorList>
    </citation>
    <scope>NUCLEOTIDE SEQUENCE [LARGE SCALE GENOMIC DNA]</scope>
    <source>
        <strain evidence="1 2">IFM 55266</strain>
    </source>
</reference>
<dbReference type="AlphaFoldDB" id="A0A9P3BDM6"/>
<dbReference type="GeneID" id="67007029"/>
<dbReference type="RefSeq" id="XP_043160223.1">
    <property type="nucleotide sequence ID" value="XM_043304288.1"/>
</dbReference>
<sequence>MSMLIEASDGNLQFVAWNAKDNTLTHWWRNGSDPSQSWQGPTATISTKATGPGCIIQSTYGTPTNPGNFEVVVPEGNNLVHYYRDNTAAGQPWKGPIATISTKATGPASLIQSTYGTPKDPGNFELVVPEGSNLVHYFRDNNPALDPSPWHGPTVITDQATGPGALIQSTYTSSGSKYGNFEVVAPVGGSLIHFYRDNSSGKWIEDATIMAGGTWPSLIQSSYGTPENPGNFEVITISQGNLVHWYRDNTTGMKWASGGTVCNSADGPNALIQSNYGGSPGNFEVITNNSGNYTYYYRDNSNPQMPWSTGKVITSEAGDSVKDAPKK</sequence>